<protein>
    <submittedName>
        <fullName evidence="2">Uncharacterized protein</fullName>
    </submittedName>
</protein>
<gene>
    <name evidence="2" type="ORF">EVG20_g4496</name>
</gene>
<evidence type="ECO:0000313" key="3">
    <source>
        <dbReference type="Proteomes" id="UP000298327"/>
    </source>
</evidence>
<feature type="region of interest" description="Disordered" evidence="1">
    <location>
        <begin position="121"/>
        <end position="143"/>
    </location>
</feature>
<proteinExistence type="predicted"/>
<comment type="caution">
    <text evidence="2">The sequence shown here is derived from an EMBL/GenBank/DDBJ whole genome shotgun (WGS) entry which is preliminary data.</text>
</comment>
<keyword evidence="3" id="KW-1185">Reference proteome</keyword>
<organism evidence="2 3">
    <name type="scientific">Dentipellis fragilis</name>
    <dbReference type="NCBI Taxonomy" id="205917"/>
    <lineage>
        <taxon>Eukaryota</taxon>
        <taxon>Fungi</taxon>
        <taxon>Dikarya</taxon>
        <taxon>Basidiomycota</taxon>
        <taxon>Agaricomycotina</taxon>
        <taxon>Agaricomycetes</taxon>
        <taxon>Russulales</taxon>
        <taxon>Hericiaceae</taxon>
        <taxon>Dentipellis</taxon>
    </lineage>
</organism>
<feature type="compositionally biased region" description="Polar residues" evidence="1">
    <location>
        <begin position="64"/>
        <end position="74"/>
    </location>
</feature>
<feature type="region of interest" description="Disordered" evidence="1">
    <location>
        <begin position="52"/>
        <end position="80"/>
    </location>
</feature>
<dbReference type="EMBL" id="SEOQ01000234">
    <property type="protein sequence ID" value="TFY66589.1"/>
    <property type="molecule type" value="Genomic_DNA"/>
</dbReference>
<accession>A0A4Y9YZN9</accession>
<sequence length="166" mass="18214">MRSAPATGKFYTMVPFRHCAPGHLNDRRVQQPKGVNRSLPVDIEDDATRYNESPIAPEHENMRSALSPSRTVSTPPLPGSIFVPERYPSYDQSNTPRAAHRIAVKMMTKTPPRVDFLPLEHAPLPSPESRRAQAVSGSVERSGTQNGIQMHCVCVPMSGTAGEKQG</sequence>
<name>A0A4Y9YZN9_9AGAM</name>
<reference evidence="2 3" key="1">
    <citation type="submission" date="2019-02" db="EMBL/GenBank/DDBJ databases">
        <title>Genome sequencing of the rare red list fungi Dentipellis fragilis.</title>
        <authorList>
            <person name="Buettner E."/>
            <person name="Kellner H."/>
        </authorList>
    </citation>
    <scope>NUCLEOTIDE SEQUENCE [LARGE SCALE GENOMIC DNA]</scope>
    <source>
        <strain evidence="2 3">DSM 105465</strain>
    </source>
</reference>
<evidence type="ECO:0000256" key="1">
    <source>
        <dbReference type="SAM" id="MobiDB-lite"/>
    </source>
</evidence>
<evidence type="ECO:0000313" key="2">
    <source>
        <dbReference type="EMBL" id="TFY66589.1"/>
    </source>
</evidence>
<dbReference type="Proteomes" id="UP000298327">
    <property type="component" value="Unassembled WGS sequence"/>
</dbReference>
<dbReference type="AlphaFoldDB" id="A0A4Y9YZN9"/>